<dbReference type="Proteomes" id="UP000183417">
    <property type="component" value="Unassembled WGS sequence"/>
</dbReference>
<gene>
    <name evidence="1" type="ORF">SAMN05421547_115160</name>
</gene>
<evidence type="ECO:0000313" key="1">
    <source>
        <dbReference type="EMBL" id="SDZ25174.1"/>
    </source>
</evidence>
<sequence>MPGGKHSEADYLSYDPFMGDEAELTCRTKKIVKAKKKHTCFSLNGKQDHSIEPGTYYRYERALVDGDFWGQYRICLGCMDRFISDDGEQKQ</sequence>
<evidence type="ECO:0000313" key="2">
    <source>
        <dbReference type="Proteomes" id="UP000183417"/>
    </source>
</evidence>
<reference evidence="1 2" key="1">
    <citation type="submission" date="2016-10" db="EMBL/GenBank/DDBJ databases">
        <authorList>
            <person name="de Groot N.N."/>
        </authorList>
    </citation>
    <scope>NUCLEOTIDE SEQUENCE [LARGE SCALE GENOMIC DNA]</scope>
    <source>
        <strain evidence="1 2">LMG 24775</strain>
    </source>
</reference>
<accession>A0A1H3RHH3</accession>
<protein>
    <submittedName>
        <fullName evidence="1">Uncharacterized protein</fullName>
    </submittedName>
</protein>
<dbReference type="AlphaFoldDB" id="A0A1H3RHH3"/>
<dbReference type="EMBL" id="FNPE01000015">
    <property type="protein sequence ID" value="SDZ25174.1"/>
    <property type="molecule type" value="Genomic_DNA"/>
</dbReference>
<proteinExistence type="predicted"/>
<organism evidence="1 2">
    <name type="scientific">Delftia lacustris</name>
    <dbReference type="NCBI Taxonomy" id="558537"/>
    <lineage>
        <taxon>Bacteria</taxon>
        <taxon>Pseudomonadati</taxon>
        <taxon>Pseudomonadota</taxon>
        <taxon>Betaproteobacteria</taxon>
        <taxon>Burkholderiales</taxon>
        <taxon>Comamonadaceae</taxon>
        <taxon>Delftia</taxon>
    </lineage>
</organism>
<name>A0A1H3RHH3_9BURK</name>